<comment type="caution">
    <text evidence="3">The sequence shown here is derived from an EMBL/GenBank/DDBJ whole genome shotgun (WGS) entry which is preliminary data.</text>
</comment>
<evidence type="ECO:0000313" key="3">
    <source>
        <dbReference type="EMBL" id="RKE86712.1"/>
    </source>
</evidence>
<organism evidence="3 4">
    <name type="scientific">Epilithonimonas arachidiradicis</name>
    <dbReference type="NCBI Taxonomy" id="1617282"/>
    <lineage>
        <taxon>Bacteria</taxon>
        <taxon>Pseudomonadati</taxon>
        <taxon>Bacteroidota</taxon>
        <taxon>Flavobacteriia</taxon>
        <taxon>Flavobacteriales</taxon>
        <taxon>Weeksellaceae</taxon>
        <taxon>Chryseobacterium group</taxon>
        <taxon>Epilithonimonas</taxon>
    </lineage>
</organism>
<evidence type="ECO:0000313" key="5">
    <source>
        <dbReference type="Proteomes" id="UP000658202"/>
    </source>
</evidence>
<feature type="compositionally biased region" description="Basic and acidic residues" evidence="1">
    <location>
        <begin position="175"/>
        <end position="186"/>
    </location>
</feature>
<evidence type="ECO:0000256" key="1">
    <source>
        <dbReference type="SAM" id="MobiDB-lite"/>
    </source>
</evidence>
<proteinExistence type="predicted"/>
<feature type="region of interest" description="Disordered" evidence="1">
    <location>
        <begin position="120"/>
        <end position="204"/>
    </location>
</feature>
<keyword evidence="5" id="KW-1185">Reference proteome</keyword>
<dbReference type="RefSeq" id="WP_120214118.1">
    <property type="nucleotide sequence ID" value="NZ_BMCW01000006.1"/>
</dbReference>
<evidence type="ECO:0000313" key="2">
    <source>
        <dbReference type="EMBL" id="GGG62513.1"/>
    </source>
</evidence>
<dbReference type="OrthoDB" id="8482253at2"/>
<dbReference type="Proteomes" id="UP000285906">
    <property type="component" value="Unassembled WGS sequence"/>
</dbReference>
<gene>
    <name evidence="3" type="ORF">BXY58_2538</name>
    <name evidence="2" type="ORF">GCM10007332_25710</name>
</gene>
<protein>
    <submittedName>
        <fullName evidence="3">Uncharacterized protein</fullName>
    </submittedName>
</protein>
<name>A0A420D7X7_9FLAO</name>
<reference evidence="3 4" key="2">
    <citation type="submission" date="2018-09" db="EMBL/GenBank/DDBJ databases">
        <title>Genomic Encyclopedia of Archaeal and Bacterial Type Strains, Phase II (KMG-II): from individual species to whole genera.</title>
        <authorList>
            <person name="Goeker M."/>
        </authorList>
    </citation>
    <scope>NUCLEOTIDE SEQUENCE [LARGE SCALE GENOMIC DNA]</scope>
    <source>
        <strain evidence="3 4">DSM 27620</strain>
    </source>
</reference>
<feature type="compositionally biased region" description="Low complexity" evidence="1">
    <location>
        <begin position="192"/>
        <end position="204"/>
    </location>
</feature>
<reference evidence="2" key="1">
    <citation type="journal article" date="2014" name="Int. J. Syst. Evol. Microbiol.">
        <title>Complete genome of a new Firmicutes species belonging to the dominant human colonic microbiota ('Ruminococcus bicirculans') reveals two chromosomes and a selective capacity to utilize plant glucans.</title>
        <authorList>
            <consortium name="NISC Comparative Sequencing Program"/>
            <person name="Wegmann U."/>
            <person name="Louis P."/>
            <person name="Goesmann A."/>
            <person name="Henrissat B."/>
            <person name="Duncan S.H."/>
            <person name="Flint H.J."/>
        </authorList>
    </citation>
    <scope>NUCLEOTIDE SEQUENCE</scope>
    <source>
        <strain evidence="2">CCM 8490</strain>
    </source>
</reference>
<dbReference type="EMBL" id="RAQH01000007">
    <property type="protein sequence ID" value="RKE86712.1"/>
    <property type="molecule type" value="Genomic_DNA"/>
</dbReference>
<evidence type="ECO:0000313" key="4">
    <source>
        <dbReference type="Proteomes" id="UP000285906"/>
    </source>
</evidence>
<dbReference type="Proteomes" id="UP000658202">
    <property type="component" value="Unassembled WGS sequence"/>
</dbReference>
<dbReference type="EMBL" id="BMCW01000006">
    <property type="protein sequence ID" value="GGG62513.1"/>
    <property type="molecule type" value="Genomic_DNA"/>
</dbReference>
<dbReference type="AlphaFoldDB" id="A0A420D7X7"/>
<feature type="compositionally biased region" description="Polar residues" evidence="1">
    <location>
        <begin position="141"/>
        <end position="159"/>
    </location>
</feature>
<sequence length="549" mass="60316">MFKKNDPKTFTKYCKLLDGSDEQNNTIGTFYAEYQVNAYDDVQVNNTQSVTKSKTRKFIVQVSQRITIYNKSGMDVSPDTNLTSYELYPALLNSIISINNTTSGINYELLDYSPQTVNTKIQSSGTSGNTSGQTSGTSKSDTVGSSTSQTNSYGTSVTAGFQGDMGMGSVTSSFEHSETSSQERSHTNGYESSRSNSNENSSSTSMSMKDWGAYSLVNPLTKNPSWTFGQEYPWDVIECRKTNGKTYPNPDPKYAYLTEIVIPSSMSARLYDGVSLYPPSQLAMFGINFMMKSVWLVTLDDNSDDELELNHDILFFRGAHCLNDNITVSAYLEKNPTMLQTVPPNALITKIDLPIMGLDVLGNPVKSGIIGFVPNKFTVNPVPGTDVAPPIPFKIISGSNNLLIKDTTTYPLNCGLGGFSVSETALSTVFSVNCTSLTMSLFFKITDNVNDYTLYIKHWKTGSIGIMLTFIINGQEDNKITKYVDAQEAEGGENNLLSIALRNQNFSSVDYHDYLQLGLNLIDIKIELIGSDYIAGNGYAIRAVSIEKS</sequence>
<feature type="compositionally biased region" description="Low complexity" evidence="1">
    <location>
        <begin position="123"/>
        <end position="140"/>
    </location>
</feature>
<accession>A0A420D7X7</accession>
<reference evidence="2" key="4">
    <citation type="submission" date="2024-05" db="EMBL/GenBank/DDBJ databases">
        <authorList>
            <person name="Sun Q."/>
            <person name="Sedlacek I."/>
        </authorList>
    </citation>
    <scope>NUCLEOTIDE SEQUENCE</scope>
    <source>
        <strain evidence="2">CCM 8490</strain>
    </source>
</reference>
<reference evidence="5" key="3">
    <citation type="journal article" date="2019" name="Int. J. Syst. Evol. Microbiol.">
        <title>The Global Catalogue of Microorganisms (GCM) 10K type strain sequencing project: providing services to taxonomists for standard genome sequencing and annotation.</title>
        <authorList>
            <consortium name="The Broad Institute Genomics Platform"/>
            <consortium name="The Broad Institute Genome Sequencing Center for Infectious Disease"/>
            <person name="Wu L."/>
            <person name="Ma J."/>
        </authorList>
    </citation>
    <scope>NUCLEOTIDE SEQUENCE [LARGE SCALE GENOMIC DNA]</scope>
    <source>
        <strain evidence="5">CCM 8490</strain>
    </source>
</reference>